<keyword evidence="7 9" id="KW-0472">Membrane</keyword>
<dbReference type="PANTHER" id="PTHR30047:SF7">
    <property type="entry name" value="HIGH-AFFINITY CHOLINE TRANSPORT PROTEIN"/>
    <property type="match status" value="1"/>
</dbReference>
<feature type="transmembrane region" description="Helical" evidence="9">
    <location>
        <begin position="286"/>
        <end position="306"/>
    </location>
</feature>
<reference evidence="10 11" key="1">
    <citation type="journal article" date="2012" name="BMC Genomics">
        <title>Complete genome sequence, lifestyle, and multi-drug resistance of the human pathogen Corynebacterium resistens DSM 45100 isolated from blood samples of a leukemia patient.</title>
        <authorList>
            <person name="Schroder J."/>
            <person name="Maus I."/>
            <person name="Meyer K."/>
            <person name="Wordemann S."/>
            <person name="Blom J."/>
            <person name="Jaenicke S."/>
            <person name="Schneider J."/>
            <person name="Trost E."/>
            <person name="Tauch A."/>
        </authorList>
    </citation>
    <scope>NUCLEOTIDE SEQUENCE [LARGE SCALE GENOMIC DNA]</scope>
    <source>
        <strain evidence="11">DSM 45100 / JCM 12819 / CCUG 50093 / GTC 2026 / SICGH 158</strain>
    </source>
</reference>
<comment type="similarity">
    <text evidence="2">Belongs to the BCCT transporter (TC 2.A.15) family.</text>
</comment>
<feature type="transmembrane region" description="Helical" evidence="9">
    <location>
        <begin position="245"/>
        <end position="266"/>
    </location>
</feature>
<dbReference type="KEGG" id="crd:CRES_1651"/>
<feature type="transmembrane region" description="Helical" evidence="9">
    <location>
        <begin position="148"/>
        <end position="168"/>
    </location>
</feature>
<keyword evidence="4" id="KW-1003">Cell membrane</keyword>
<proteinExistence type="inferred from homology"/>
<feature type="transmembrane region" description="Helical" evidence="9">
    <location>
        <begin position="318"/>
        <end position="341"/>
    </location>
</feature>
<evidence type="ECO:0000256" key="9">
    <source>
        <dbReference type="SAM" id="Phobius"/>
    </source>
</evidence>
<feature type="transmembrane region" description="Helical" evidence="9">
    <location>
        <begin position="498"/>
        <end position="516"/>
    </location>
</feature>
<dbReference type="Proteomes" id="UP000000492">
    <property type="component" value="Chromosome"/>
</dbReference>
<feature type="compositionally biased region" description="Basic and acidic residues" evidence="8">
    <location>
        <begin position="592"/>
        <end position="614"/>
    </location>
</feature>
<accession>F8E0L4</accession>
<sequence length="614" mass="66377">MACGMAGGLILRTMPTTVEGMTISEGSPRQGENWSSQEQALAEAFVDPTNDPNVSDQSRLDEEAPINWSVTIGALALILAVVVWGLFGKDSFNAFSKKALTYITEDWGWLFVLAGTVFVGFVLFIAFSKFGHIRLGKDGEEPEFSTPSWVAMMFAAGMGIGLMFYGVAEPLNYFREGVPGTKPGDVGVSMASTMFHWGLHPWALYAIVGLAIAYTTFRLGRKQLLSAAFIPLIGERRAHGPLGKFIDIFTIFATVFGTAASLGIGATQIASGMESTNLWTNPGTGVMIGIILVLGVCFLASAASGVGKGIQYISNANMIMAGLLALFVLIVGPTVVILNLVPTTLGNYLSNFFSMAARTADSSEGAGEWLGTWTIFYWAWWVSWSPFVGMFLARISRGRTIREFVTVILMVPLAVTVVWFSIFGGSAIHAEETGNSIWGDGDATKQLFNLLDTVPGGYAASLLAMVLLATFFITSADSASTVMGTMSQNGRVEANRKVTVLWGMMTALIAVVMILTGGEDALTNVQNITIIAASPFVFIIIALMFAIVKSLSNDPLYLDHKAQRHYAIREAREKRVAAYLKKQNKRGVRRFNMPEKAKPAEDRQGTAEQADEAR</sequence>
<evidence type="ECO:0000313" key="10">
    <source>
        <dbReference type="EMBL" id="AEI10004.1"/>
    </source>
</evidence>
<evidence type="ECO:0000256" key="7">
    <source>
        <dbReference type="ARBA" id="ARBA00023136"/>
    </source>
</evidence>
<dbReference type="PANTHER" id="PTHR30047">
    <property type="entry name" value="HIGH-AFFINITY CHOLINE TRANSPORT PROTEIN-RELATED"/>
    <property type="match status" value="1"/>
</dbReference>
<evidence type="ECO:0000256" key="3">
    <source>
        <dbReference type="ARBA" id="ARBA00022448"/>
    </source>
</evidence>
<feature type="transmembrane region" description="Helical" evidence="9">
    <location>
        <begin position="199"/>
        <end position="217"/>
    </location>
</feature>
<dbReference type="NCBIfam" id="TIGR00842">
    <property type="entry name" value="bcct"/>
    <property type="match status" value="1"/>
</dbReference>
<keyword evidence="6 9" id="KW-1133">Transmembrane helix</keyword>
<comment type="subcellular location">
    <subcellularLocation>
        <location evidence="1">Cell membrane</location>
        <topology evidence="1">Multi-pass membrane protein</topology>
    </subcellularLocation>
</comment>
<dbReference type="Pfam" id="PF02028">
    <property type="entry name" value="BCCT"/>
    <property type="match status" value="1"/>
</dbReference>
<evidence type="ECO:0000256" key="1">
    <source>
        <dbReference type="ARBA" id="ARBA00004651"/>
    </source>
</evidence>
<keyword evidence="5 9" id="KW-0812">Transmembrane</keyword>
<dbReference type="eggNOG" id="COG1292">
    <property type="taxonomic scope" value="Bacteria"/>
</dbReference>
<evidence type="ECO:0000256" key="2">
    <source>
        <dbReference type="ARBA" id="ARBA00005658"/>
    </source>
</evidence>
<dbReference type="GO" id="GO:0005886">
    <property type="term" value="C:plasma membrane"/>
    <property type="evidence" value="ECO:0007669"/>
    <property type="project" value="UniProtKB-SubCell"/>
</dbReference>
<evidence type="ECO:0000256" key="5">
    <source>
        <dbReference type="ARBA" id="ARBA00022692"/>
    </source>
</evidence>
<evidence type="ECO:0000256" key="6">
    <source>
        <dbReference type="ARBA" id="ARBA00022989"/>
    </source>
</evidence>
<feature type="transmembrane region" description="Helical" evidence="9">
    <location>
        <begin position="405"/>
        <end position="428"/>
    </location>
</feature>
<keyword evidence="3" id="KW-0813">Transport</keyword>
<evidence type="ECO:0000256" key="4">
    <source>
        <dbReference type="ARBA" id="ARBA00022475"/>
    </source>
</evidence>
<feature type="region of interest" description="Disordered" evidence="8">
    <location>
        <begin position="583"/>
        <end position="614"/>
    </location>
</feature>
<gene>
    <name evidence="10" type="primary">betP</name>
    <name evidence="10" type="ordered locus">CRES_1651</name>
</gene>
<dbReference type="InterPro" id="IPR000060">
    <property type="entry name" value="BCCT_transptr"/>
</dbReference>
<feature type="transmembrane region" description="Helical" evidence="9">
    <location>
        <begin position="528"/>
        <end position="548"/>
    </location>
</feature>
<feature type="transmembrane region" description="Helical" evidence="9">
    <location>
        <begin position="66"/>
        <end position="87"/>
    </location>
</feature>
<dbReference type="HOGENOM" id="CLU_010118_4_0_11"/>
<dbReference type="AlphaFoldDB" id="F8E0L4"/>
<feature type="transmembrane region" description="Helical" evidence="9">
    <location>
        <begin position="107"/>
        <end position="127"/>
    </location>
</feature>
<feature type="transmembrane region" description="Helical" evidence="9">
    <location>
        <begin position="375"/>
        <end position="393"/>
    </location>
</feature>
<dbReference type="EMBL" id="CP002857">
    <property type="protein sequence ID" value="AEI10004.1"/>
    <property type="molecule type" value="Genomic_DNA"/>
</dbReference>
<feature type="transmembrane region" description="Helical" evidence="9">
    <location>
        <begin position="457"/>
        <end position="477"/>
    </location>
</feature>
<organism evidence="10 11">
    <name type="scientific">Corynebacterium resistens (strain DSM 45100 / JCM 12819 / GTC 2026 / SICGH 158)</name>
    <dbReference type="NCBI Taxonomy" id="662755"/>
    <lineage>
        <taxon>Bacteria</taxon>
        <taxon>Bacillati</taxon>
        <taxon>Actinomycetota</taxon>
        <taxon>Actinomycetes</taxon>
        <taxon>Mycobacteriales</taxon>
        <taxon>Corynebacteriaceae</taxon>
        <taxon>Corynebacterium</taxon>
    </lineage>
</organism>
<keyword evidence="11" id="KW-1185">Reference proteome</keyword>
<evidence type="ECO:0000313" key="11">
    <source>
        <dbReference type="Proteomes" id="UP000000492"/>
    </source>
</evidence>
<name>F8E0L4_CORRG</name>
<protein>
    <submittedName>
        <fullName evidence="10">Choline-glycine betaine transporter</fullName>
    </submittedName>
</protein>
<evidence type="ECO:0000256" key="8">
    <source>
        <dbReference type="SAM" id="MobiDB-lite"/>
    </source>
</evidence>
<dbReference type="STRING" id="662755.CRES_1651"/>
<dbReference type="GO" id="GO:0022857">
    <property type="term" value="F:transmembrane transporter activity"/>
    <property type="evidence" value="ECO:0007669"/>
    <property type="project" value="InterPro"/>
</dbReference>